<dbReference type="Gene3D" id="1.10.10.60">
    <property type="entry name" value="Homeodomain-like"/>
    <property type="match status" value="2"/>
</dbReference>
<dbReference type="InterPro" id="IPR050204">
    <property type="entry name" value="AraC_XylS_family_regulators"/>
</dbReference>
<evidence type="ECO:0000313" key="5">
    <source>
        <dbReference type="EMBL" id="GGK20412.1"/>
    </source>
</evidence>
<evidence type="ECO:0000259" key="4">
    <source>
        <dbReference type="PROSITE" id="PS01124"/>
    </source>
</evidence>
<dbReference type="PANTHER" id="PTHR46796">
    <property type="entry name" value="HTH-TYPE TRANSCRIPTIONAL ACTIVATOR RHAS-RELATED"/>
    <property type="match status" value="1"/>
</dbReference>
<accession>A0ABQ2ETW0</accession>
<dbReference type="SUPFAM" id="SSF46689">
    <property type="entry name" value="Homeodomain-like"/>
    <property type="match status" value="2"/>
</dbReference>
<dbReference type="EMBL" id="BMMV01000025">
    <property type="protein sequence ID" value="GGK20412.1"/>
    <property type="molecule type" value="Genomic_DNA"/>
</dbReference>
<keyword evidence="1" id="KW-0805">Transcription regulation</keyword>
<name>A0ABQ2ETW0_9ACTN</name>
<evidence type="ECO:0000256" key="1">
    <source>
        <dbReference type="ARBA" id="ARBA00023015"/>
    </source>
</evidence>
<proteinExistence type="predicted"/>
<dbReference type="RefSeq" id="WP_189110752.1">
    <property type="nucleotide sequence ID" value="NZ_BMMV01000025.1"/>
</dbReference>
<organism evidence="5 6">
    <name type="scientific">Streptomyces camponoticapitis</name>
    <dbReference type="NCBI Taxonomy" id="1616125"/>
    <lineage>
        <taxon>Bacteria</taxon>
        <taxon>Bacillati</taxon>
        <taxon>Actinomycetota</taxon>
        <taxon>Actinomycetes</taxon>
        <taxon>Kitasatosporales</taxon>
        <taxon>Streptomycetaceae</taxon>
        <taxon>Streptomyces</taxon>
    </lineage>
</organism>
<dbReference type="InterPro" id="IPR009057">
    <property type="entry name" value="Homeodomain-like_sf"/>
</dbReference>
<dbReference type="InterPro" id="IPR032783">
    <property type="entry name" value="AraC_lig"/>
</dbReference>
<dbReference type="PANTHER" id="PTHR46796:SF13">
    <property type="entry name" value="HTH-TYPE TRANSCRIPTIONAL ACTIVATOR RHAS"/>
    <property type="match status" value="1"/>
</dbReference>
<dbReference type="PROSITE" id="PS01124">
    <property type="entry name" value="HTH_ARAC_FAMILY_2"/>
    <property type="match status" value="1"/>
</dbReference>
<dbReference type="InterPro" id="IPR018060">
    <property type="entry name" value="HTH_AraC"/>
</dbReference>
<feature type="domain" description="HTH araC/xylS-type" evidence="4">
    <location>
        <begin position="202"/>
        <end position="300"/>
    </location>
</feature>
<evidence type="ECO:0000256" key="3">
    <source>
        <dbReference type="ARBA" id="ARBA00023163"/>
    </source>
</evidence>
<dbReference type="Pfam" id="PF12852">
    <property type="entry name" value="Cupin_6"/>
    <property type="match status" value="1"/>
</dbReference>
<sequence>MDPLSHVLSLLNVEGVVSVPLLAGGDWAVDFSSHRHVKFAAVLTGRCWLIVKGVDEPIRLQQGDCYLVIGDRRYRLSSNPDVPAVDAAPVFANLIDGLARCGTGHDTTLVGGRFTFDEANAALLLDGLPPVIHVPAGSDQSDAMRTVVNLIGGEALGSLMGSTLMLDRLAQVLLLQALRAHARSVSHDAPGWLAALLDPRVGPALNLMHSEPARPWTVANLAAAVNVSRSTFASRFKNAVGASPAEYLTRLRMHVAGAMLRDTDLSVASIATAVGYASESSFTTAFRRVMTRTPHVYRTRARQPDHPPGQHALPAAVVGALAPVVSTSRR</sequence>
<dbReference type="SMART" id="SM00342">
    <property type="entry name" value="HTH_ARAC"/>
    <property type="match status" value="1"/>
</dbReference>
<keyword evidence="2" id="KW-0238">DNA-binding</keyword>
<dbReference type="Pfam" id="PF12833">
    <property type="entry name" value="HTH_18"/>
    <property type="match status" value="1"/>
</dbReference>
<evidence type="ECO:0000313" key="6">
    <source>
        <dbReference type="Proteomes" id="UP000660265"/>
    </source>
</evidence>
<gene>
    <name evidence="5" type="ORF">GCM10011583_60390</name>
</gene>
<keyword evidence="6" id="KW-1185">Reference proteome</keyword>
<dbReference type="Proteomes" id="UP000660265">
    <property type="component" value="Unassembled WGS sequence"/>
</dbReference>
<reference evidence="6" key="1">
    <citation type="journal article" date="2019" name="Int. J. Syst. Evol. Microbiol.">
        <title>The Global Catalogue of Microorganisms (GCM) 10K type strain sequencing project: providing services to taxonomists for standard genome sequencing and annotation.</title>
        <authorList>
            <consortium name="The Broad Institute Genomics Platform"/>
            <consortium name="The Broad Institute Genome Sequencing Center for Infectious Disease"/>
            <person name="Wu L."/>
            <person name="Ma J."/>
        </authorList>
    </citation>
    <scope>NUCLEOTIDE SEQUENCE [LARGE SCALE GENOMIC DNA]</scope>
    <source>
        <strain evidence="6">CGMCC 4.7275</strain>
    </source>
</reference>
<protein>
    <submittedName>
        <fullName evidence="5">AraC family transcriptional regulator</fullName>
    </submittedName>
</protein>
<keyword evidence="3" id="KW-0804">Transcription</keyword>
<evidence type="ECO:0000256" key="2">
    <source>
        <dbReference type="ARBA" id="ARBA00023125"/>
    </source>
</evidence>
<comment type="caution">
    <text evidence="5">The sequence shown here is derived from an EMBL/GenBank/DDBJ whole genome shotgun (WGS) entry which is preliminary data.</text>
</comment>